<dbReference type="OrthoDB" id="4308938at2"/>
<keyword evidence="3" id="KW-1185">Reference proteome</keyword>
<protein>
    <submittedName>
        <fullName evidence="2">Putative enoyl-CoA hydratase echA8</fullName>
        <ecNumber evidence="2">4.2.1.17</ecNumber>
    </submittedName>
</protein>
<dbReference type="GO" id="GO:0004300">
    <property type="term" value="F:enoyl-CoA hydratase activity"/>
    <property type="evidence" value="ECO:0007669"/>
    <property type="project" value="UniProtKB-EC"/>
</dbReference>
<reference evidence="2 3" key="1">
    <citation type="submission" date="2015-01" db="EMBL/GenBank/DDBJ databases">
        <title>Draft genome of the acidophilic iron oxidizer Acidithrix ferrooxidans strain Py-F3.</title>
        <authorList>
            <person name="Poehlein A."/>
            <person name="Eisen S."/>
            <person name="Schloemann M."/>
            <person name="Johnson B.D."/>
            <person name="Daniel R."/>
            <person name="Muehling M."/>
        </authorList>
    </citation>
    <scope>NUCLEOTIDE SEQUENCE [LARGE SCALE GENOMIC DNA]</scope>
    <source>
        <strain evidence="2 3">Py-F3</strain>
    </source>
</reference>
<dbReference type="InterPro" id="IPR014748">
    <property type="entry name" value="Enoyl-CoA_hydra_C"/>
</dbReference>
<dbReference type="RefSeq" id="WP_052607081.1">
    <property type="nucleotide sequence ID" value="NZ_JXYS01000133.1"/>
</dbReference>
<dbReference type="GO" id="GO:0008300">
    <property type="term" value="P:isoprenoid catabolic process"/>
    <property type="evidence" value="ECO:0007669"/>
    <property type="project" value="TreeGrafter"/>
</dbReference>
<name>A0A0D8HCH6_9ACTN</name>
<sequence>MSSPELIVEVKDSTLFLIINRPSKMNSITMEVLDAIHQELKRFENEHYVRSVVIRGSGNKAFSTGVDLSTMAEGATFYELHRARAALGGLFQYMWSYPKVIVAAVDGYALAGGFGLMAACDMVLATSRSKFGAPEINVGVWPFVITVPLLRYIAPRALFELMITGERIDANRALELGVINKVVSEEEFDGELFKVLATLNSKSGSITALGKSSFYKAMDMTSEQALSYLQSMLSIVTQTQDSKEGIMAFVEKRAASWNDN</sequence>
<dbReference type="PATRIC" id="fig|1280514.3.peg.4651"/>
<gene>
    <name evidence="2" type="primary">echA83</name>
    <name evidence="2" type="ORF">AXFE_34620</name>
</gene>
<dbReference type="PANTHER" id="PTHR42964">
    <property type="entry name" value="ENOYL-COA HYDRATASE"/>
    <property type="match status" value="1"/>
</dbReference>
<dbReference type="EMBL" id="JXYS01000133">
    <property type="protein sequence ID" value="KJF15670.1"/>
    <property type="molecule type" value="Genomic_DNA"/>
</dbReference>
<evidence type="ECO:0000313" key="2">
    <source>
        <dbReference type="EMBL" id="KJF15670.1"/>
    </source>
</evidence>
<evidence type="ECO:0000313" key="3">
    <source>
        <dbReference type="Proteomes" id="UP000032360"/>
    </source>
</evidence>
<dbReference type="CDD" id="cd06558">
    <property type="entry name" value="crotonase-like"/>
    <property type="match status" value="1"/>
</dbReference>
<dbReference type="Proteomes" id="UP000032360">
    <property type="component" value="Unassembled WGS sequence"/>
</dbReference>
<dbReference type="Gene3D" id="1.10.12.10">
    <property type="entry name" value="Lyase 2-enoyl-coa Hydratase, Chain A, domain 2"/>
    <property type="match status" value="1"/>
</dbReference>
<dbReference type="EC" id="4.2.1.17" evidence="2"/>
<dbReference type="InterPro" id="IPR001753">
    <property type="entry name" value="Enoyl-CoA_hydra/iso"/>
</dbReference>
<dbReference type="Gene3D" id="3.90.226.10">
    <property type="entry name" value="2-enoyl-CoA Hydratase, Chain A, domain 1"/>
    <property type="match status" value="1"/>
</dbReference>
<dbReference type="PANTHER" id="PTHR42964:SF1">
    <property type="entry name" value="POLYKETIDE BIOSYNTHESIS ENOYL-COA HYDRATASE PKSH-RELATED"/>
    <property type="match status" value="1"/>
</dbReference>
<dbReference type="InterPro" id="IPR029045">
    <property type="entry name" value="ClpP/crotonase-like_dom_sf"/>
</dbReference>
<accession>A0A0D8HCH6</accession>
<comment type="similarity">
    <text evidence="1">Belongs to the enoyl-CoA hydratase/isomerase family.</text>
</comment>
<proteinExistence type="inferred from homology"/>
<dbReference type="SUPFAM" id="SSF52096">
    <property type="entry name" value="ClpP/crotonase"/>
    <property type="match status" value="1"/>
</dbReference>
<organism evidence="2 3">
    <name type="scientific">Acidithrix ferrooxidans</name>
    <dbReference type="NCBI Taxonomy" id="1280514"/>
    <lineage>
        <taxon>Bacteria</taxon>
        <taxon>Bacillati</taxon>
        <taxon>Actinomycetota</taxon>
        <taxon>Acidimicrobiia</taxon>
        <taxon>Acidimicrobiales</taxon>
        <taxon>Acidimicrobiaceae</taxon>
        <taxon>Acidithrix</taxon>
    </lineage>
</organism>
<dbReference type="InterPro" id="IPR051683">
    <property type="entry name" value="Enoyl-CoA_Hydratase/Isomerase"/>
</dbReference>
<keyword evidence="2" id="KW-0456">Lyase</keyword>
<dbReference type="STRING" id="1280514.AXFE_34620"/>
<dbReference type="Pfam" id="PF00378">
    <property type="entry name" value="ECH_1"/>
    <property type="match status" value="1"/>
</dbReference>
<dbReference type="AlphaFoldDB" id="A0A0D8HCH6"/>
<evidence type="ECO:0000256" key="1">
    <source>
        <dbReference type="ARBA" id="ARBA00005254"/>
    </source>
</evidence>
<comment type="caution">
    <text evidence="2">The sequence shown here is derived from an EMBL/GenBank/DDBJ whole genome shotgun (WGS) entry which is preliminary data.</text>
</comment>